<dbReference type="OrthoDB" id="2535105at2759"/>
<keyword evidence="2" id="KW-0812">Transmembrane</keyword>
<accession>A0A1Y2DFP2</accession>
<dbReference type="InParanoid" id="A0A1Y2DFP2"/>
<feature type="domain" description="DUF6534" evidence="3">
    <location>
        <begin position="163"/>
        <end position="247"/>
    </location>
</feature>
<feature type="transmembrane region" description="Helical" evidence="2">
    <location>
        <begin position="86"/>
        <end position="104"/>
    </location>
</feature>
<keyword evidence="5" id="KW-1185">Reference proteome</keyword>
<evidence type="ECO:0000256" key="2">
    <source>
        <dbReference type="SAM" id="Phobius"/>
    </source>
</evidence>
<proteinExistence type="predicted"/>
<keyword evidence="2" id="KW-1133">Transmembrane helix</keyword>
<feature type="region of interest" description="Disordered" evidence="1">
    <location>
        <begin position="310"/>
        <end position="385"/>
    </location>
</feature>
<comment type="caution">
    <text evidence="4">The sequence shown here is derived from an EMBL/GenBank/DDBJ whole genome shotgun (WGS) entry which is preliminary data.</text>
</comment>
<feature type="compositionally biased region" description="Basic and acidic residues" evidence="1">
    <location>
        <begin position="317"/>
        <end position="331"/>
    </location>
</feature>
<feature type="transmembrane region" description="Helical" evidence="2">
    <location>
        <begin position="116"/>
        <end position="140"/>
    </location>
</feature>
<organism evidence="4 5">
    <name type="scientific">Leucosporidium creatinivorum</name>
    <dbReference type="NCBI Taxonomy" id="106004"/>
    <lineage>
        <taxon>Eukaryota</taxon>
        <taxon>Fungi</taxon>
        <taxon>Dikarya</taxon>
        <taxon>Basidiomycota</taxon>
        <taxon>Pucciniomycotina</taxon>
        <taxon>Microbotryomycetes</taxon>
        <taxon>Leucosporidiales</taxon>
        <taxon>Leucosporidium</taxon>
    </lineage>
</organism>
<evidence type="ECO:0000256" key="1">
    <source>
        <dbReference type="SAM" id="MobiDB-lite"/>
    </source>
</evidence>
<feature type="transmembrane region" description="Helical" evidence="2">
    <location>
        <begin position="152"/>
        <end position="179"/>
    </location>
</feature>
<dbReference type="AlphaFoldDB" id="A0A1Y2DFP2"/>
<dbReference type="Pfam" id="PF20152">
    <property type="entry name" value="DUF6534"/>
    <property type="match status" value="1"/>
</dbReference>
<sequence length="385" mass="42536">MGVYDGSLGAFQVGTLISIFLLGITATQAWYYFQNFPNDKRVYWWLVMGLLVLDWAHSAISCYTIYDWQVSHFGDPAHLLNAPWSFGVDPVMVGIAAFVCQGFYSYRIYVMSKKNLVVPVFVMILSVVSFGFALGATIQIFRLKLFSAFTTFTYGVVTWLVCAAAADIIITCSLVFYLAKSKAEMTATNGVLNKIIQLTIETNGLTAAVAVIDAVLFATLTTSYHVIPNLCLIKLYFNSLLVSLNARVDLEKQIMTSRHGGFSHQQQLSNTGSPSVTTALGFGRADIDPHYVKSRNLPLDVHIQTTQTTLVSGGDDYSSKSEDFYDMEKGGRNRRTPYASPHLSNASSSPRMPGSARAPEVLILAPMSPREREREEMRSEEGAAF</sequence>
<dbReference type="PANTHER" id="PTHR40465:SF1">
    <property type="entry name" value="DUF6534 DOMAIN-CONTAINING PROTEIN"/>
    <property type="match status" value="1"/>
</dbReference>
<evidence type="ECO:0000313" key="5">
    <source>
        <dbReference type="Proteomes" id="UP000193467"/>
    </source>
</evidence>
<reference evidence="4 5" key="1">
    <citation type="submission" date="2016-07" db="EMBL/GenBank/DDBJ databases">
        <title>Pervasive Adenine N6-methylation of Active Genes in Fungi.</title>
        <authorList>
            <consortium name="DOE Joint Genome Institute"/>
            <person name="Mondo S.J."/>
            <person name="Dannebaum R.O."/>
            <person name="Kuo R.C."/>
            <person name="Labutti K."/>
            <person name="Haridas S."/>
            <person name="Kuo A."/>
            <person name="Salamov A."/>
            <person name="Ahrendt S.R."/>
            <person name="Lipzen A."/>
            <person name="Sullivan W."/>
            <person name="Andreopoulos W.B."/>
            <person name="Clum A."/>
            <person name="Lindquist E."/>
            <person name="Daum C."/>
            <person name="Ramamoorthy G.K."/>
            <person name="Gryganskyi A."/>
            <person name="Culley D."/>
            <person name="Magnuson J.K."/>
            <person name="James T.Y."/>
            <person name="O'Malley M.A."/>
            <person name="Stajich J.E."/>
            <person name="Spatafora J.W."/>
            <person name="Visel A."/>
            <person name="Grigoriev I.V."/>
        </authorList>
    </citation>
    <scope>NUCLEOTIDE SEQUENCE [LARGE SCALE GENOMIC DNA]</scope>
    <source>
        <strain evidence="4 5">62-1032</strain>
    </source>
</reference>
<dbReference type="Proteomes" id="UP000193467">
    <property type="component" value="Unassembled WGS sequence"/>
</dbReference>
<feature type="transmembrane region" description="Helical" evidence="2">
    <location>
        <begin position="200"/>
        <end position="220"/>
    </location>
</feature>
<feature type="transmembrane region" description="Helical" evidence="2">
    <location>
        <begin position="42"/>
        <end position="66"/>
    </location>
</feature>
<keyword evidence="2" id="KW-0472">Membrane</keyword>
<dbReference type="EMBL" id="MCGR01000080">
    <property type="protein sequence ID" value="ORY58017.1"/>
    <property type="molecule type" value="Genomic_DNA"/>
</dbReference>
<dbReference type="PANTHER" id="PTHR40465">
    <property type="entry name" value="CHROMOSOME 1, WHOLE GENOME SHOTGUN SEQUENCE"/>
    <property type="match status" value="1"/>
</dbReference>
<protein>
    <recommendedName>
        <fullName evidence="3">DUF6534 domain-containing protein</fullName>
    </recommendedName>
</protein>
<evidence type="ECO:0000313" key="4">
    <source>
        <dbReference type="EMBL" id="ORY58017.1"/>
    </source>
</evidence>
<feature type="compositionally biased region" description="Basic and acidic residues" evidence="1">
    <location>
        <begin position="369"/>
        <end position="385"/>
    </location>
</feature>
<dbReference type="STRING" id="106004.A0A1Y2DFP2"/>
<name>A0A1Y2DFP2_9BASI</name>
<feature type="transmembrane region" description="Helical" evidence="2">
    <location>
        <begin position="12"/>
        <end position="33"/>
    </location>
</feature>
<evidence type="ECO:0000259" key="3">
    <source>
        <dbReference type="Pfam" id="PF20152"/>
    </source>
</evidence>
<dbReference type="InterPro" id="IPR045339">
    <property type="entry name" value="DUF6534"/>
</dbReference>
<gene>
    <name evidence="4" type="ORF">BCR35DRAFT_309562</name>
</gene>